<dbReference type="GO" id="GO:0048488">
    <property type="term" value="P:synaptic vesicle endocytosis"/>
    <property type="evidence" value="ECO:0007669"/>
    <property type="project" value="TreeGrafter"/>
</dbReference>
<dbReference type="EMBL" id="JAATIS010009265">
    <property type="protein sequence ID" value="KAG2456160.1"/>
    <property type="molecule type" value="Genomic_DNA"/>
</dbReference>
<feature type="region of interest" description="Disordered" evidence="3">
    <location>
        <begin position="115"/>
        <end position="134"/>
    </location>
</feature>
<comment type="caution">
    <text evidence="4">The sequence shown here is derived from an EMBL/GenBank/DDBJ whole genome shotgun (WGS) entry which is preliminary data.</text>
</comment>
<gene>
    <name evidence="4" type="primary">Sncb</name>
    <name evidence="4" type="ORF">GTO96_0007600</name>
</gene>
<dbReference type="PANTHER" id="PTHR13820">
    <property type="entry name" value="SYNUCLEIN"/>
    <property type="match status" value="1"/>
</dbReference>
<evidence type="ECO:0000256" key="1">
    <source>
        <dbReference type="ARBA" id="ARBA00009147"/>
    </source>
</evidence>
<dbReference type="GO" id="GO:0050808">
    <property type="term" value="P:synapse organization"/>
    <property type="evidence" value="ECO:0007669"/>
    <property type="project" value="TreeGrafter"/>
</dbReference>
<accession>A0A8X7WV31</accession>
<dbReference type="Proteomes" id="UP000886611">
    <property type="component" value="Unassembled WGS sequence"/>
</dbReference>
<organism evidence="4 5">
    <name type="scientific">Polypterus senegalus</name>
    <name type="common">Senegal bichir</name>
    <dbReference type="NCBI Taxonomy" id="55291"/>
    <lineage>
        <taxon>Eukaryota</taxon>
        <taxon>Metazoa</taxon>
        <taxon>Chordata</taxon>
        <taxon>Craniata</taxon>
        <taxon>Vertebrata</taxon>
        <taxon>Euteleostomi</taxon>
        <taxon>Actinopterygii</taxon>
        <taxon>Polypteriformes</taxon>
        <taxon>Polypteridae</taxon>
        <taxon>Polypterus</taxon>
    </lineage>
</organism>
<dbReference type="InterPro" id="IPR002461">
    <property type="entry name" value="Synuclein_beta"/>
</dbReference>
<sequence>MEENPSRDPSALPPHQEVTSEGAPGAHPGENKRAHIPTVWELESGVGAGQGSHGETEERWSKGQNERGLVSRNILKALIQTGAVAQAHAACSSDDDVILHSLPSQIKRTNSLYEQERRQKVSARPVAEKTKEQASQLGGAVFSGAGNIAAATGLMKKEEFPTDIKSQCQHAIDSRLFSRKIRLLRSLVGEQVIKDPIEDDPSKDLTWQQEQYYPPVFAIIQGITLPFPDRDNKSCLPVSPVMTPISQIEAKIVFNAKRIALPPAWRFTPDTTDPCSLSYFQLIHHLCNLSQTEGLTANWRISLKIRGLRDVQHPSWKISFK</sequence>
<dbReference type="InterPro" id="IPR001058">
    <property type="entry name" value="Synuclein"/>
</dbReference>
<dbReference type="Pfam" id="PF01387">
    <property type="entry name" value="Synuclein"/>
    <property type="match status" value="1"/>
</dbReference>
<dbReference type="GO" id="GO:1903136">
    <property type="term" value="F:cuprous ion binding"/>
    <property type="evidence" value="ECO:0007669"/>
    <property type="project" value="TreeGrafter"/>
</dbReference>
<proteinExistence type="inferred from homology"/>
<dbReference type="GO" id="GO:0007268">
    <property type="term" value="P:chemical synaptic transmission"/>
    <property type="evidence" value="ECO:0007669"/>
    <property type="project" value="TreeGrafter"/>
</dbReference>
<dbReference type="PRINTS" id="PR01211">
    <property type="entry name" value="SYNUCLEIN"/>
</dbReference>
<dbReference type="Gene3D" id="1.10.287.700">
    <property type="entry name" value="Helix hairpin bin"/>
    <property type="match status" value="1"/>
</dbReference>
<keyword evidence="5" id="KW-1185">Reference proteome</keyword>
<dbReference type="SUPFAM" id="SSF118375">
    <property type="entry name" value="Synuclein"/>
    <property type="match status" value="1"/>
</dbReference>
<feature type="region of interest" description="Disordered" evidence="3">
    <location>
        <begin position="1"/>
        <end position="65"/>
    </location>
</feature>
<feature type="compositionally biased region" description="Basic and acidic residues" evidence="3">
    <location>
        <begin position="54"/>
        <end position="65"/>
    </location>
</feature>
<evidence type="ECO:0000256" key="2">
    <source>
        <dbReference type="RuleBase" id="RU361225"/>
    </source>
</evidence>
<dbReference type="PRINTS" id="PR01213">
    <property type="entry name" value="BSYNUCLEIN"/>
</dbReference>
<protein>
    <recommendedName>
        <fullName evidence="2">Beta-synuclein</fullName>
    </recommendedName>
</protein>
<feature type="non-terminal residue" evidence="4">
    <location>
        <position position="1"/>
    </location>
</feature>
<dbReference type="GO" id="GO:0043025">
    <property type="term" value="C:neuronal cell body"/>
    <property type="evidence" value="ECO:0007669"/>
    <property type="project" value="TreeGrafter"/>
</dbReference>
<evidence type="ECO:0000256" key="3">
    <source>
        <dbReference type="SAM" id="MobiDB-lite"/>
    </source>
</evidence>
<feature type="non-terminal residue" evidence="4">
    <location>
        <position position="321"/>
    </location>
</feature>
<evidence type="ECO:0000313" key="4">
    <source>
        <dbReference type="EMBL" id="KAG2456160.1"/>
    </source>
</evidence>
<comment type="similarity">
    <text evidence="1 2">Belongs to the synuclein family.</text>
</comment>
<dbReference type="GO" id="GO:0043679">
    <property type="term" value="C:axon terminus"/>
    <property type="evidence" value="ECO:0007669"/>
    <property type="project" value="TreeGrafter"/>
</dbReference>
<dbReference type="PANTHER" id="PTHR13820:SF4">
    <property type="entry name" value="BETA-SYNUCLEIN"/>
    <property type="match status" value="1"/>
</dbReference>
<name>A0A8X7WV31_POLSE</name>
<evidence type="ECO:0000313" key="5">
    <source>
        <dbReference type="Proteomes" id="UP000886611"/>
    </source>
</evidence>
<reference evidence="4 5" key="1">
    <citation type="journal article" date="2021" name="Cell">
        <title>Tracing the genetic footprints of vertebrate landing in non-teleost ray-finned fishes.</title>
        <authorList>
            <person name="Bi X."/>
            <person name="Wang K."/>
            <person name="Yang L."/>
            <person name="Pan H."/>
            <person name="Jiang H."/>
            <person name="Wei Q."/>
            <person name="Fang M."/>
            <person name="Yu H."/>
            <person name="Zhu C."/>
            <person name="Cai Y."/>
            <person name="He Y."/>
            <person name="Gan X."/>
            <person name="Zeng H."/>
            <person name="Yu D."/>
            <person name="Zhu Y."/>
            <person name="Jiang H."/>
            <person name="Qiu Q."/>
            <person name="Yang H."/>
            <person name="Zhang Y.E."/>
            <person name="Wang W."/>
            <person name="Zhu M."/>
            <person name="He S."/>
            <person name="Zhang G."/>
        </authorList>
    </citation>
    <scope>NUCLEOTIDE SEQUENCE [LARGE SCALE GENOMIC DNA]</scope>
    <source>
        <strain evidence="4">Bchr_013</strain>
    </source>
</reference>
<dbReference type="GO" id="GO:0005737">
    <property type="term" value="C:cytoplasm"/>
    <property type="evidence" value="ECO:0007669"/>
    <property type="project" value="InterPro"/>
</dbReference>
<dbReference type="AlphaFoldDB" id="A0A8X7WV31"/>